<evidence type="ECO:0000313" key="1">
    <source>
        <dbReference type="EMBL" id="GIG32408.1"/>
    </source>
</evidence>
<proteinExistence type="predicted"/>
<reference evidence="1 2" key="1">
    <citation type="submission" date="2021-01" db="EMBL/GenBank/DDBJ databases">
        <title>Whole genome shotgun sequence of Cellulomonas oligotrophica NBRC 109435.</title>
        <authorList>
            <person name="Komaki H."/>
            <person name="Tamura T."/>
        </authorList>
    </citation>
    <scope>NUCLEOTIDE SEQUENCE [LARGE SCALE GENOMIC DNA]</scope>
    <source>
        <strain evidence="1 2">NBRC 109435</strain>
    </source>
</reference>
<organism evidence="1 2">
    <name type="scientific">Cellulomonas oligotrophica</name>
    <dbReference type="NCBI Taxonomy" id="931536"/>
    <lineage>
        <taxon>Bacteria</taxon>
        <taxon>Bacillati</taxon>
        <taxon>Actinomycetota</taxon>
        <taxon>Actinomycetes</taxon>
        <taxon>Micrococcales</taxon>
        <taxon>Cellulomonadaceae</taxon>
        <taxon>Cellulomonas</taxon>
    </lineage>
</organism>
<name>A0ABQ4D9J1_9CELL</name>
<accession>A0ABQ4D9J1</accession>
<sequence length="196" mass="20529">MRTIAPPLAPFLRSAVQGEILALLLLRPETSLTIADIVRETGGTPTVVHTEVSRLVESGVLTDTRVGRARLVRANPDYPLLRPLTEIVAATFGPVPVLGAALTGVAGIREAYVYGSWAARAAGEPGPLPRDVDVLVVGDADRAALNEAAAAAEETLRVPVSITKVAASAWGDATEPFLRTVRSRPLVRLDVATVGA</sequence>
<evidence type="ECO:0000313" key="2">
    <source>
        <dbReference type="Proteomes" id="UP000618382"/>
    </source>
</evidence>
<gene>
    <name evidence="1" type="ORF">Col01nite_15670</name>
</gene>
<dbReference type="InterPro" id="IPR036390">
    <property type="entry name" value="WH_DNA-bd_sf"/>
</dbReference>
<protein>
    <submittedName>
        <fullName evidence="1">ArsR family transcriptional regulator</fullName>
    </submittedName>
</protein>
<comment type="caution">
    <text evidence="1">The sequence shown here is derived from an EMBL/GenBank/DDBJ whole genome shotgun (WGS) entry which is preliminary data.</text>
</comment>
<keyword evidence="2" id="KW-1185">Reference proteome</keyword>
<dbReference type="InterPro" id="IPR036388">
    <property type="entry name" value="WH-like_DNA-bd_sf"/>
</dbReference>
<dbReference type="SUPFAM" id="SSF46785">
    <property type="entry name" value="Winged helix' DNA-binding domain"/>
    <property type="match status" value="1"/>
</dbReference>
<dbReference type="EMBL" id="BONN01000003">
    <property type="protein sequence ID" value="GIG32408.1"/>
    <property type="molecule type" value="Genomic_DNA"/>
</dbReference>
<dbReference type="Proteomes" id="UP000618382">
    <property type="component" value="Unassembled WGS sequence"/>
</dbReference>
<dbReference type="Gene3D" id="1.10.10.10">
    <property type="entry name" value="Winged helix-like DNA-binding domain superfamily/Winged helix DNA-binding domain"/>
    <property type="match status" value="1"/>
</dbReference>